<dbReference type="PANTHER" id="PTHR43652:SF2">
    <property type="entry name" value="BASIC AMINO ACID ANTIPORTER YFCC-RELATED"/>
    <property type="match status" value="1"/>
</dbReference>
<dbReference type="EMBL" id="JAGSOJ010000001">
    <property type="protein sequence ID" value="MCM1988318.1"/>
    <property type="molecule type" value="Genomic_DNA"/>
</dbReference>
<comment type="caution">
    <text evidence="7">The sequence shown here is derived from an EMBL/GenBank/DDBJ whole genome shotgun (WGS) entry which is preliminary data.</text>
</comment>
<accession>A0A9J6NWE1</accession>
<evidence type="ECO:0000256" key="4">
    <source>
        <dbReference type="ARBA" id="ARBA00022989"/>
    </source>
</evidence>
<proteinExistence type="predicted"/>
<feature type="transmembrane region" description="Helical" evidence="6">
    <location>
        <begin position="369"/>
        <end position="389"/>
    </location>
</feature>
<dbReference type="Pfam" id="PF03606">
    <property type="entry name" value="DcuC"/>
    <property type="match status" value="1"/>
</dbReference>
<feature type="transmembrane region" description="Helical" evidence="6">
    <location>
        <begin position="430"/>
        <end position="449"/>
    </location>
</feature>
<protein>
    <submittedName>
        <fullName evidence="7">YfcC family protein</fullName>
    </submittedName>
</protein>
<evidence type="ECO:0000256" key="3">
    <source>
        <dbReference type="ARBA" id="ARBA00022692"/>
    </source>
</evidence>
<feature type="transmembrane region" description="Helical" evidence="6">
    <location>
        <begin position="124"/>
        <end position="144"/>
    </location>
</feature>
<keyword evidence="5 6" id="KW-0472">Membrane</keyword>
<dbReference type="AlphaFoldDB" id="A0A9J6NWE1"/>
<evidence type="ECO:0000256" key="2">
    <source>
        <dbReference type="ARBA" id="ARBA00022475"/>
    </source>
</evidence>
<dbReference type="Proteomes" id="UP001056429">
    <property type="component" value="Unassembled WGS sequence"/>
</dbReference>
<organism evidence="7 8">
    <name type="scientific">Oceanirhabdus seepicola</name>
    <dbReference type="NCBI Taxonomy" id="2828781"/>
    <lineage>
        <taxon>Bacteria</taxon>
        <taxon>Bacillati</taxon>
        <taxon>Bacillota</taxon>
        <taxon>Clostridia</taxon>
        <taxon>Eubacteriales</taxon>
        <taxon>Clostridiaceae</taxon>
        <taxon>Oceanirhabdus</taxon>
    </lineage>
</organism>
<reference evidence="7" key="2">
    <citation type="submission" date="2021-04" db="EMBL/GenBank/DDBJ databases">
        <authorList>
            <person name="Dong X."/>
        </authorList>
    </citation>
    <scope>NUCLEOTIDE SEQUENCE</scope>
    <source>
        <strain evidence="7">ZWT</strain>
    </source>
</reference>
<gene>
    <name evidence="7" type="ORF">KDK92_01090</name>
</gene>
<sequence>MSTKSNVNISKKTFISAIIILMALLMLSGILTQIVPTGSYIRTEVKGEQIIVPDSFSFTSGQRLPILKWFTAPIEVLFSGEGVIIITIIFFLLIIGGAIHILNEASILKSIIDSVVIKFKNRKYLLLAVIVFIFMSLGAFIGIFEEIIPLIPLMIALSLELKWDKLTGLGMSLLATGFGFSAAVSNPFTIGVAQEIAGIQMFSGAPYRIIIFIVTYFILTTFLIRHAKKIEGTINMGETIAIETGKTLGQDQPNSTSCQAVLTNEKGVKWFLACTLLMVILILLSPVVPIISQLNLPIIGLVFLVSGIGGGILSGFSLKRTLNLFLKGARSMTPGIVLILLATGVKHVIQTGGIMDTLLFYSSEWVSSSTSLQALLLVYLIVFIMNFFIGSGSAKAFIIIPIIAPLMEMMGITKQMAILAFQFGDGFSNILYPTNAVLLIALGLADLSYVKWLKWVFKIQLIMGVISIAFLWIGLIIGY</sequence>
<feature type="transmembrane region" description="Helical" evidence="6">
    <location>
        <begin position="330"/>
        <end position="349"/>
    </location>
</feature>
<evidence type="ECO:0000313" key="7">
    <source>
        <dbReference type="EMBL" id="MCM1988318.1"/>
    </source>
</evidence>
<feature type="transmembrane region" description="Helical" evidence="6">
    <location>
        <begin position="298"/>
        <end position="318"/>
    </location>
</feature>
<keyword evidence="4 6" id="KW-1133">Transmembrane helix</keyword>
<feature type="transmembrane region" description="Helical" evidence="6">
    <location>
        <begin position="270"/>
        <end position="292"/>
    </location>
</feature>
<evidence type="ECO:0000313" key="8">
    <source>
        <dbReference type="Proteomes" id="UP001056429"/>
    </source>
</evidence>
<feature type="transmembrane region" description="Helical" evidence="6">
    <location>
        <begin position="12"/>
        <end position="35"/>
    </location>
</feature>
<dbReference type="InterPro" id="IPR051679">
    <property type="entry name" value="DASS-Related_Transporters"/>
</dbReference>
<feature type="transmembrane region" description="Helical" evidence="6">
    <location>
        <begin position="461"/>
        <end position="478"/>
    </location>
</feature>
<evidence type="ECO:0000256" key="1">
    <source>
        <dbReference type="ARBA" id="ARBA00004651"/>
    </source>
</evidence>
<dbReference type="RefSeq" id="WP_250857188.1">
    <property type="nucleotide sequence ID" value="NZ_JAGSOJ010000001.1"/>
</dbReference>
<keyword evidence="2" id="KW-1003">Cell membrane</keyword>
<keyword evidence="3 6" id="KW-0812">Transmembrane</keyword>
<dbReference type="GO" id="GO:0005886">
    <property type="term" value="C:plasma membrane"/>
    <property type="evidence" value="ECO:0007669"/>
    <property type="project" value="UniProtKB-SubCell"/>
</dbReference>
<dbReference type="InterPro" id="IPR018385">
    <property type="entry name" value="C4_dicarb_anaerob_car-like"/>
</dbReference>
<evidence type="ECO:0000256" key="5">
    <source>
        <dbReference type="ARBA" id="ARBA00023136"/>
    </source>
</evidence>
<reference evidence="7" key="1">
    <citation type="journal article" date="2021" name="mSystems">
        <title>Bacteria and Archaea Synergistically Convert Glycine Betaine to Biogenic Methane in the Formosa Cold Seep of the South China Sea.</title>
        <authorList>
            <person name="Li L."/>
            <person name="Zhang W."/>
            <person name="Zhang S."/>
            <person name="Song L."/>
            <person name="Sun Q."/>
            <person name="Zhang H."/>
            <person name="Xiang H."/>
            <person name="Dong X."/>
        </authorList>
    </citation>
    <scope>NUCLEOTIDE SEQUENCE</scope>
    <source>
        <strain evidence="7">ZWT</strain>
    </source>
</reference>
<name>A0A9J6NWE1_9CLOT</name>
<feature type="transmembrane region" description="Helical" evidence="6">
    <location>
        <begin position="205"/>
        <end position="224"/>
    </location>
</feature>
<feature type="transmembrane region" description="Helical" evidence="6">
    <location>
        <begin position="396"/>
        <end position="418"/>
    </location>
</feature>
<feature type="transmembrane region" description="Helical" evidence="6">
    <location>
        <begin position="83"/>
        <end position="103"/>
    </location>
</feature>
<dbReference type="PANTHER" id="PTHR43652">
    <property type="entry name" value="BASIC AMINO ACID ANTIPORTER YFCC-RELATED"/>
    <property type="match status" value="1"/>
</dbReference>
<comment type="subcellular location">
    <subcellularLocation>
        <location evidence="1">Cell membrane</location>
        <topology evidence="1">Multi-pass membrane protein</topology>
    </subcellularLocation>
</comment>
<evidence type="ECO:0000256" key="6">
    <source>
        <dbReference type="SAM" id="Phobius"/>
    </source>
</evidence>
<keyword evidence="8" id="KW-1185">Reference proteome</keyword>